<dbReference type="PANTHER" id="PTHR46202">
    <property type="entry name" value="DNA EXCISION REPAIR PROTEIN ERCC-8"/>
    <property type="match status" value="1"/>
</dbReference>
<dbReference type="SMART" id="SM00320">
    <property type="entry name" value="WD40"/>
    <property type="match status" value="5"/>
</dbReference>
<evidence type="ECO:0000313" key="6">
    <source>
        <dbReference type="EMBL" id="GJJ70795.1"/>
    </source>
</evidence>
<dbReference type="CDD" id="cd00200">
    <property type="entry name" value="WD40"/>
    <property type="match status" value="1"/>
</dbReference>
<keyword evidence="4" id="KW-0234">DNA repair</keyword>
<dbReference type="GO" id="GO:0031464">
    <property type="term" value="C:Cul4A-RING E3 ubiquitin ligase complex"/>
    <property type="evidence" value="ECO:0007669"/>
    <property type="project" value="TreeGrafter"/>
</dbReference>
<gene>
    <name evidence="6" type="ORF">EMPS_03145</name>
</gene>
<dbReference type="SUPFAM" id="SSF50978">
    <property type="entry name" value="WD40 repeat-like"/>
    <property type="match status" value="1"/>
</dbReference>
<dbReference type="Pfam" id="PF00400">
    <property type="entry name" value="WD40"/>
    <property type="match status" value="5"/>
</dbReference>
<protein>
    <submittedName>
        <fullName evidence="6">DNA excision repair protein ERCC-8</fullName>
    </submittedName>
</protein>
<dbReference type="EMBL" id="BQFW01000004">
    <property type="protein sequence ID" value="GJJ70795.1"/>
    <property type="molecule type" value="Genomic_DNA"/>
</dbReference>
<sequence>MNVMNSHGPIHRQRRRRPLCRNPFYLQELGLAQPGSFQKRFLSSRLLSIVLDPTTSVSREHAGAVNTVDIEEAEGRYLLSGGGDGNIHLYDLDVSEREERRVIHSMADAHGSYGAHKGGISRVRWYPFDNGMFTSSSFDSSIKVWDTNTMEVACTFDLNNKVYSHAMSSKATHGLIAAASADPRIRLCDLRTGAFTHSLAGHRGTVLTIEWSPRHEYLLASGSTDTTIRLWDIRKSTSCLCSLDLHNSNSPPLAETNSAHTRTVNGLNFTPDGLHLISVGHDDKMRLWNIYTGQNTLTNYGTLMRNQFVNNLTPLISPLSVFGGSPSYVFQPSDDRSILMFDLLDGSLVKRLKGSYGRVIALAWRPRTQEIYSAGNDHDILVWAPKSSNQDTAIRAIADQDTWSDSD</sequence>
<dbReference type="Gene3D" id="2.130.10.10">
    <property type="entry name" value="YVTN repeat-like/Quinoprotein amine dehydrogenase"/>
    <property type="match status" value="1"/>
</dbReference>
<feature type="repeat" description="WD" evidence="5">
    <location>
        <begin position="352"/>
        <end position="393"/>
    </location>
</feature>
<comment type="caution">
    <text evidence="6">The sequence shown here is derived from an EMBL/GenBank/DDBJ whole genome shotgun (WGS) entry which is preliminary data.</text>
</comment>
<dbReference type="PROSITE" id="PS50082">
    <property type="entry name" value="WD_REPEATS_2"/>
    <property type="match status" value="5"/>
</dbReference>
<keyword evidence="2" id="KW-0677">Repeat</keyword>
<evidence type="ECO:0000313" key="7">
    <source>
        <dbReference type="Proteomes" id="UP000827284"/>
    </source>
</evidence>
<evidence type="ECO:0000256" key="4">
    <source>
        <dbReference type="ARBA" id="ARBA00023204"/>
    </source>
</evidence>
<dbReference type="InterPro" id="IPR019775">
    <property type="entry name" value="WD40_repeat_CS"/>
</dbReference>
<dbReference type="InterPro" id="IPR042238">
    <property type="entry name" value="Rad28/ERCC8/Ckn1/ATCSA-1"/>
</dbReference>
<name>A0A9P3LUL6_9FUNG</name>
<reference evidence="6" key="1">
    <citation type="submission" date="2021-11" db="EMBL/GenBank/DDBJ databases">
        <authorList>
            <person name="Herlambang A."/>
            <person name="Guo Y."/>
            <person name="Takashima Y."/>
            <person name="Nishizawa T."/>
        </authorList>
    </citation>
    <scope>NUCLEOTIDE SEQUENCE</scope>
    <source>
        <strain evidence="6">E1425</strain>
    </source>
</reference>
<dbReference type="GO" id="GO:0000109">
    <property type="term" value="C:nucleotide-excision repair complex"/>
    <property type="evidence" value="ECO:0007669"/>
    <property type="project" value="TreeGrafter"/>
</dbReference>
<evidence type="ECO:0000256" key="2">
    <source>
        <dbReference type="ARBA" id="ARBA00022737"/>
    </source>
</evidence>
<organism evidence="6 7">
    <name type="scientific">Entomortierella parvispora</name>
    <dbReference type="NCBI Taxonomy" id="205924"/>
    <lineage>
        <taxon>Eukaryota</taxon>
        <taxon>Fungi</taxon>
        <taxon>Fungi incertae sedis</taxon>
        <taxon>Mucoromycota</taxon>
        <taxon>Mortierellomycotina</taxon>
        <taxon>Mortierellomycetes</taxon>
        <taxon>Mortierellales</taxon>
        <taxon>Mortierellaceae</taxon>
        <taxon>Entomortierella</taxon>
    </lineage>
</organism>
<dbReference type="GO" id="GO:0043161">
    <property type="term" value="P:proteasome-mediated ubiquitin-dependent protein catabolic process"/>
    <property type="evidence" value="ECO:0007669"/>
    <property type="project" value="TreeGrafter"/>
</dbReference>
<dbReference type="InterPro" id="IPR020472">
    <property type="entry name" value="WD40_PAC1"/>
</dbReference>
<accession>A0A9P3LUL6</accession>
<dbReference type="PROSITE" id="PS00678">
    <property type="entry name" value="WD_REPEATS_1"/>
    <property type="match status" value="2"/>
</dbReference>
<dbReference type="InterPro" id="IPR015943">
    <property type="entry name" value="WD40/YVTN_repeat-like_dom_sf"/>
</dbReference>
<keyword evidence="1 5" id="KW-0853">WD repeat</keyword>
<evidence type="ECO:0000256" key="1">
    <source>
        <dbReference type="ARBA" id="ARBA00022574"/>
    </source>
</evidence>
<proteinExistence type="predicted"/>
<feature type="repeat" description="WD" evidence="5">
    <location>
        <begin position="113"/>
        <end position="155"/>
    </location>
</feature>
<evidence type="ECO:0000256" key="5">
    <source>
        <dbReference type="PROSITE-ProRule" id="PRU00221"/>
    </source>
</evidence>
<dbReference type="GO" id="GO:0006283">
    <property type="term" value="P:transcription-coupled nucleotide-excision repair"/>
    <property type="evidence" value="ECO:0007669"/>
    <property type="project" value="InterPro"/>
</dbReference>
<dbReference type="AlphaFoldDB" id="A0A9P3LUL6"/>
<dbReference type="InterPro" id="IPR036322">
    <property type="entry name" value="WD40_repeat_dom_sf"/>
</dbReference>
<dbReference type="PANTHER" id="PTHR46202:SF1">
    <property type="entry name" value="DNA EXCISION REPAIR PROTEIN ERCC-8"/>
    <property type="match status" value="1"/>
</dbReference>
<dbReference type="GO" id="GO:0000209">
    <property type="term" value="P:protein polyubiquitination"/>
    <property type="evidence" value="ECO:0007669"/>
    <property type="project" value="TreeGrafter"/>
</dbReference>
<reference evidence="6" key="2">
    <citation type="journal article" date="2022" name="Microbiol. Resour. Announc.">
        <title>Whole-Genome Sequence of Entomortierella parvispora E1425, a Mucoromycotan Fungus Associated with Burkholderiaceae-Related Endosymbiotic Bacteria.</title>
        <authorList>
            <person name="Herlambang A."/>
            <person name="Guo Y."/>
            <person name="Takashima Y."/>
            <person name="Narisawa K."/>
            <person name="Ohta H."/>
            <person name="Nishizawa T."/>
        </authorList>
    </citation>
    <scope>NUCLEOTIDE SEQUENCE</scope>
    <source>
        <strain evidence="6">E1425</strain>
    </source>
</reference>
<dbReference type="Proteomes" id="UP000827284">
    <property type="component" value="Unassembled WGS sequence"/>
</dbReference>
<keyword evidence="7" id="KW-1185">Reference proteome</keyword>
<dbReference type="PROSITE" id="PS50294">
    <property type="entry name" value="WD_REPEATS_REGION"/>
    <property type="match status" value="3"/>
</dbReference>
<keyword evidence="3" id="KW-0227">DNA damage</keyword>
<feature type="repeat" description="WD" evidence="5">
    <location>
        <begin position="58"/>
        <end position="100"/>
    </location>
</feature>
<dbReference type="InterPro" id="IPR001680">
    <property type="entry name" value="WD40_rpt"/>
</dbReference>
<dbReference type="OrthoDB" id="361494at2759"/>
<feature type="repeat" description="WD" evidence="5">
    <location>
        <begin position="199"/>
        <end position="234"/>
    </location>
</feature>
<evidence type="ECO:0000256" key="3">
    <source>
        <dbReference type="ARBA" id="ARBA00022763"/>
    </source>
</evidence>
<dbReference type="PRINTS" id="PR00320">
    <property type="entry name" value="GPROTEINBRPT"/>
</dbReference>
<feature type="repeat" description="WD" evidence="5">
    <location>
        <begin position="257"/>
        <end position="298"/>
    </location>
</feature>